<dbReference type="AlphaFoldDB" id="A0AAE3R1Q1"/>
<evidence type="ECO:0000313" key="1">
    <source>
        <dbReference type="EMBL" id="MDJ1502196.1"/>
    </source>
</evidence>
<reference evidence="1" key="1">
    <citation type="submission" date="2023-05" db="EMBL/GenBank/DDBJ databases">
        <authorList>
            <person name="Zhang X."/>
        </authorList>
    </citation>
    <scope>NUCLEOTIDE SEQUENCE</scope>
    <source>
        <strain evidence="1">BD1B2-1</strain>
    </source>
</reference>
<dbReference type="PROSITE" id="PS51257">
    <property type="entry name" value="PROKAR_LIPOPROTEIN"/>
    <property type="match status" value="1"/>
</dbReference>
<dbReference type="RefSeq" id="WP_314512111.1">
    <property type="nucleotide sequence ID" value="NZ_JASJOU010000005.1"/>
</dbReference>
<accession>A0AAE3R1Q1</accession>
<sequence>MQKHSFIYRLFTLLLITTFLVSCGKKDEVEPSPEEKEFAAVQTTVDLINQLGGINAMAVDFSQQAGATNGKISKGRMAEIVNARIASIKETQCGNISFVPSESEDQMIIVIDFGNGVTCDGVSFKGKIEYTINLDFSGESFEYGGKLNFIGYEVDGNGLSGEYTFSAILKSLTETTALYEYTTKLVNGVITDKDGKKIQCNSEYLITLSAKYTTAGQISSSSVSATGAISGTDASGKAFSATVTKPLVSSSSCQYVVSGTYLIKSAAHSDATYDFGNGDCDNKATLTVNGISKTVTIE</sequence>
<organism evidence="1 2">
    <name type="scientific">Xanthocytophaga agilis</name>
    <dbReference type="NCBI Taxonomy" id="3048010"/>
    <lineage>
        <taxon>Bacteria</taxon>
        <taxon>Pseudomonadati</taxon>
        <taxon>Bacteroidota</taxon>
        <taxon>Cytophagia</taxon>
        <taxon>Cytophagales</taxon>
        <taxon>Rhodocytophagaceae</taxon>
        <taxon>Xanthocytophaga</taxon>
    </lineage>
</organism>
<evidence type="ECO:0008006" key="3">
    <source>
        <dbReference type="Google" id="ProtNLM"/>
    </source>
</evidence>
<keyword evidence="2" id="KW-1185">Reference proteome</keyword>
<name>A0AAE3R1Q1_9BACT</name>
<gene>
    <name evidence="1" type="ORF">QNI22_16130</name>
</gene>
<evidence type="ECO:0000313" key="2">
    <source>
        <dbReference type="Proteomes" id="UP001232063"/>
    </source>
</evidence>
<comment type="caution">
    <text evidence="1">The sequence shown here is derived from an EMBL/GenBank/DDBJ whole genome shotgun (WGS) entry which is preliminary data.</text>
</comment>
<dbReference type="Proteomes" id="UP001232063">
    <property type="component" value="Unassembled WGS sequence"/>
</dbReference>
<protein>
    <recommendedName>
        <fullName evidence="3">Lipoprotein</fullName>
    </recommendedName>
</protein>
<dbReference type="EMBL" id="JASJOU010000005">
    <property type="protein sequence ID" value="MDJ1502196.1"/>
    <property type="molecule type" value="Genomic_DNA"/>
</dbReference>
<proteinExistence type="predicted"/>